<sequence>MLDKQAFLNVVDLTPLVSIDLVIRSETNAILMGERLNEPAAGYWFVPGGRIFKNETLEQAFRRITRAELGIELEIEQGQLLGGFTHLYDTNFAKTPGIGTHYVVLAYQLRLPLSLDQLPSAQHSGYRWLGEHDDLSRVHANSLAYFPYLR</sequence>
<dbReference type="GO" id="GO:0008727">
    <property type="term" value="F:GDP-mannose mannosyl hydrolase activity"/>
    <property type="evidence" value="ECO:0007669"/>
    <property type="project" value="InterPro"/>
</dbReference>
<keyword evidence="9" id="KW-1185">Reference proteome</keyword>
<evidence type="ECO:0000256" key="3">
    <source>
        <dbReference type="ARBA" id="ARBA00022842"/>
    </source>
</evidence>
<organism evidence="8 9">
    <name type="scientific">Methylomonas koyamae</name>
    <dbReference type="NCBI Taxonomy" id="702114"/>
    <lineage>
        <taxon>Bacteria</taxon>
        <taxon>Pseudomonadati</taxon>
        <taxon>Pseudomonadota</taxon>
        <taxon>Gammaproteobacteria</taxon>
        <taxon>Methylococcales</taxon>
        <taxon>Methylococcaceae</taxon>
        <taxon>Methylomonas</taxon>
    </lineage>
</organism>
<evidence type="ECO:0000256" key="1">
    <source>
        <dbReference type="ARBA" id="ARBA00022723"/>
    </source>
</evidence>
<feature type="site" description="Critical for catalysis" evidence="4">
    <location>
        <position position="123"/>
    </location>
</feature>
<keyword evidence="1 5" id="KW-0479">Metal-binding</keyword>
<feature type="domain" description="Nudix hydrolase" evidence="7">
    <location>
        <begin position="12"/>
        <end position="150"/>
    </location>
</feature>
<dbReference type="InterPro" id="IPR015797">
    <property type="entry name" value="NUDIX_hydrolase-like_dom_sf"/>
</dbReference>
<dbReference type="OrthoDB" id="542521at2"/>
<dbReference type="Pfam" id="PF00293">
    <property type="entry name" value="NUDIX"/>
    <property type="match status" value="1"/>
</dbReference>
<evidence type="ECO:0000259" key="7">
    <source>
        <dbReference type="PROSITE" id="PS51462"/>
    </source>
</evidence>
<dbReference type="STRING" id="702114.A1355_04040"/>
<reference evidence="9" key="1">
    <citation type="submission" date="2016-03" db="EMBL/GenBank/DDBJ databases">
        <authorList>
            <person name="Heylen K."/>
            <person name="De Vos P."/>
            <person name="Vekeman B."/>
        </authorList>
    </citation>
    <scope>NUCLEOTIDE SEQUENCE [LARGE SCALE GENOMIC DNA]</scope>
    <source>
        <strain evidence="9">R-45383</strain>
    </source>
</reference>
<dbReference type="GO" id="GO:0046872">
    <property type="term" value="F:metal ion binding"/>
    <property type="evidence" value="ECO:0007669"/>
    <property type="project" value="UniProtKB-KW"/>
</dbReference>
<dbReference type="InterPro" id="IPR000086">
    <property type="entry name" value="NUDIX_hydrolase_dom"/>
</dbReference>
<comment type="cofactor">
    <cofactor evidence="5">
        <name>Mg(2+)</name>
        <dbReference type="ChEBI" id="CHEBI:18420"/>
    </cofactor>
    <text evidence="5">Binds 1 Mg(2+) ion per subunit.</text>
</comment>
<proteinExistence type="predicted"/>
<feature type="binding site" evidence="5">
    <location>
        <position position="68"/>
    </location>
    <ligand>
        <name>Mg(2+)</name>
        <dbReference type="ChEBI" id="CHEBI:18420"/>
    </ligand>
</feature>
<accession>A0A177NR58</accession>
<evidence type="ECO:0000256" key="4">
    <source>
        <dbReference type="PIRSR" id="PIRSR037599-1"/>
    </source>
</evidence>
<keyword evidence="3 5" id="KW-0460">Magnesium</keyword>
<dbReference type="PROSITE" id="PS51462">
    <property type="entry name" value="NUDIX"/>
    <property type="match status" value="1"/>
</dbReference>
<dbReference type="PANTHER" id="PTHR43046:SF12">
    <property type="entry name" value="GDP-MANNOSE MANNOSYL HYDROLASE"/>
    <property type="match status" value="1"/>
</dbReference>
<evidence type="ECO:0000313" key="9">
    <source>
        <dbReference type="Proteomes" id="UP000077628"/>
    </source>
</evidence>
<dbReference type="CDD" id="cd03430">
    <property type="entry name" value="NUDIX_GDPMH_NudD"/>
    <property type="match status" value="1"/>
</dbReference>
<evidence type="ECO:0000256" key="6">
    <source>
        <dbReference type="PIRSR" id="PIRSR037599-4"/>
    </source>
</evidence>
<gene>
    <name evidence="8" type="ORF">A1355_04040</name>
</gene>
<dbReference type="EMBL" id="LUUK01000155">
    <property type="protein sequence ID" value="OAI19679.1"/>
    <property type="molecule type" value="Genomic_DNA"/>
</dbReference>
<dbReference type="NCBIfam" id="NF011963">
    <property type="entry name" value="PRK15434.1"/>
    <property type="match status" value="1"/>
</dbReference>
<dbReference type="Gene3D" id="3.90.79.10">
    <property type="entry name" value="Nucleoside Triphosphate Pyrophosphohydrolase"/>
    <property type="match status" value="1"/>
</dbReference>
<feature type="binding site" evidence="5">
    <location>
        <position position="48"/>
    </location>
    <ligand>
        <name>Mg(2+)</name>
        <dbReference type="ChEBI" id="CHEBI:18420"/>
    </ligand>
</feature>
<dbReference type="RefSeq" id="WP_064027860.1">
    <property type="nucleotide sequence ID" value="NZ_LUUK01000155.1"/>
</dbReference>
<keyword evidence="2 8" id="KW-0378">Hydrolase</keyword>
<evidence type="ECO:0000256" key="2">
    <source>
        <dbReference type="ARBA" id="ARBA00022801"/>
    </source>
</evidence>
<evidence type="ECO:0000256" key="5">
    <source>
        <dbReference type="PIRSR" id="PIRSR037599-3"/>
    </source>
</evidence>
<dbReference type="Proteomes" id="UP000077628">
    <property type="component" value="Unassembled WGS sequence"/>
</dbReference>
<dbReference type="AlphaFoldDB" id="A0A177NR58"/>
<dbReference type="SUPFAM" id="SSF55811">
    <property type="entry name" value="Nudix"/>
    <property type="match status" value="1"/>
</dbReference>
<evidence type="ECO:0000313" key="8">
    <source>
        <dbReference type="EMBL" id="OAI19679.1"/>
    </source>
</evidence>
<dbReference type="InterPro" id="IPR033715">
    <property type="entry name" value="GDPMH"/>
</dbReference>
<comment type="caution">
    <text evidence="8">The sequence shown here is derived from an EMBL/GenBank/DDBJ whole genome shotgun (WGS) entry which is preliminary data.</text>
</comment>
<feature type="binding site" evidence="5">
    <location>
        <position position="122"/>
    </location>
    <ligand>
        <name>Mg(2+)</name>
        <dbReference type="ChEBI" id="CHEBI:18420"/>
    </ligand>
</feature>
<feature type="short sequence motif" description="Nudix box" evidence="6">
    <location>
        <begin position="49"/>
        <end position="70"/>
    </location>
</feature>
<dbReference type="PIRSF" id="PIRSF037599">
    <property type="entry name" value="GDPMH"/>
    <property type="match status" value="1"/>
</dbReference>
<name>A0A177NR58_9GAMM</name>
<dbReference type="PANTHER" id="PTHR43046">
    <property type="entry name" value="GDP-MANNOSE MANNOSYL HYDROLASE"/>
    <property type="match status" value="1"/>
</dbReference>
<protein>
    <submittedName>
        <fullName evidence="8">NUDIX hydrolase</fullName>
    </submittedName>
</protein>